<reference evidence="2 3" key="1">
    <citation type="submission" date="2019-09" db="EMBL/GenBank/DDBJ databases">
        <title>Whole genome sequences of isolates from the Mars Exploration Rovers.</title>
        <authorList>
            <person name="Seuylemezian A."/>
            <person name="Vaishampayan P."/>
        </authorList>
    </citation>
    <scope>NUCLEOTIDE SEQUENCE [LARGE SCALE GENOMIC DNA]</scope>
    <source>
        <strain evidence="2 3">MER_TA_151</strain>
    </source>
</reference>
<dbReference type="Gene3D" id="3.40.50.300">
    <property type="entry name" value="P-loop containing nucleotide triphosphate hydrolases"/>
    <property type="match status" value="1"/>
</dbReference>
<protein>
    <submittedName>
        <fullName evidence="2">Molybdopterin-guanine dinucleotide biosynthesis protein B</fullName>
    </submittedName>
</protein>
<gene>
    <name evidence="2" type="primary">mobB</name>
    <name evidence="2" type="ORF">F4V44_05920</name>
</gene>
<dbReference type="EMBL" id="VYKL01000013">
    <property type="protein sequence ID" value="KAA9027534.1"/>
    <property type="molecule type" value="Genomic_DNA"/>
</dbReference>
<dbReference type="InterPro" id="IPR004435">
    <property type="entry name" value="MobB_dom"/>
</dbReference>
<evidence type="ECO:0000313" key="3">
    <source>
        <dbReference type="Proteomes" id="UP000326671"/>
    </source>
</evidence>
<dbReference type="Pfam" id="PF03205">
    <property type="entry name" value="MobB"/>
    <property type="match status" value="1"/>
</dbReference>
<dbReference type="Proteomes" id="UP000326671">
    <property type="component" value="Unassembled WGS sequence"/>
</dbReference>
<dbReference type="NCBIfam" id="TIGR00176">
    <property type="entry name" value="mobB"/>
    <property type="match status" value="1"/>
</dbReference>
<accession>A0A5J5I1W5</accession>
<dbReference type="PANTHER" id="PTHR40072">
    <property type="entry name" value="MOLYBDOPTERIN-GUANINE DINUCLEOTIDE BIOSYNTHESIS ADAPTER PROTEIN-RELATED"/>
    <property type="match status" value="1"/>
</dbReference>
<dbReference type="OrthoDB" id="9786803at2"/>
<feature type="domain" description="Molybdopterin-guanine dinucleotide biosynthesis protein B (MobB)" evidence="1">
    <location>
        <begin position="37"/>
        <end position="161"/>
    </location>
</feature>
<dbReference type="SUPFAM" id="SSF52540">
    <property type="entry name" value="P-loop containing nucleoside triphosphate hydrolases"/>
    <property type="match status" value="1"/>
</dbReference>
<dbReference type="GO" id="GO:0006777">
    <property type="term" value="P:Mo-molybdopterin cofactor biosynthetic process"/>
    <property type="evidence" value="ECO:0007669"/>
    <property type="project" value="InterPro"/>
</dbReference>
<dbReference type="InterPro" id="IPR052539">
    <property type="entry name" value="MGD_biosynthesis_adapter"/>
</dbReference>
<dbReference type="AlphaFoldDB" id="A0A5J5I1W5"/>
<name>A0A5J5I1W5_9BACI</name>
<evidence type="ECO:0000313" key="2">
    <source>
        <dbReference type="EMBL" id="KAA9027534.1"/>
    </source>
</evidence>
<dbReference type="GO" id="GO:0005525">
    <property type="term" value="F:GTP binding"/>
    <property type="evidence" value="ECO:0007669"/>
    <property type="project" value="InterPro"/>
</dbReference>
<proteinExistence type="predicted"/>
<keyword evidence="3" id="KW-1185">Reference proteome</keyword>
<evidence type="ECO:0000259" key="1">
    <source>
        <dbReference type="Pfam" id="PF03205"/>
    </source>
</evidence>
<comment type="caution">
    <text evidence="2">The sequence shown here is derived from an EMBL/GenBank/DDBJ whole genome shotgun (WGS) entry which is preliminary data.</text>
</comment>
<dbReference type="InterPro" id="IPR027417">
    <property type="entry name" value="P-loop_NTPase"/>
</dbReference>
<dbReference type="PANTHER" id="PTHR40072:SF1">
    <property type="entry name" value="MOLYBDOPTERIN-GUANINE DINUCLEOTIDE BIOSYNTHESIS ADAPTER PROTEIN"/>
    <property type="match status" value="1"/>
</dbReference>
<sequence>MYYFTRWNERISFRRRSRCIVARRYTRERVALVKPFVLQITGFHNSGKTTFLQKLLLELKEKGFHTVTIKHHGHGGKPDIVEDTDSARHVSSGARASLVEGGGRMILQAEPFEWSLSEKLEFMSWFHPDFIIIEGHKHEDYPKVVFIRNQEDVPLLRQLTNIQLVLYEDEPLEDCQHQSFHRNECKAMEWLVKYLTAKQDT</sequence>
<organism evidence="2 3">
    <name type="scientific">Niallia endozanthoxylica</name>
    <dbReference type="NCBI Taxonomy" id="2036016"/>
    <lineage>
        <taxon>Bacteria</taxon>
        <taxon>Bacillati</taxon>
        <taxon>Bacillota</taxon>
        <taxon>Bacilli</taxon>
        <taxon>Bacillales</taxon>
        <taxon>Bacillaceae</taxon>
        <taxon>Niallia</taxon>
    </lineage>
</organism>